<keyword evidence="6" id="KW-1185">Reference proteome</keyword>
<proteinExistence type="inferred from homology"/>
<dbReference type="SUPFAM" id="SSF51735">
    <property type="entry name" value="NAD(P)-binding Rossmann-fold domains"/>
    <property type="match status" value="1"/>
</dbReference>
<dbReference type="InterPro" id="IPR036291">
    <property type="entry name" value="NAD(P)-bd_dom_sf"/>
</dbReference>
<evidence type="ECO:0000313" key="6">
    <source>
        <dbReference type="Proteomes" id="UP000053095"/>
    </source>
</evidence>
<evidence type="ECO:0000256" key="1">
    <source>
        <dbReference type="ARBA" id="ARBA00006484"/>
    </source>
</evidence>
<dbReference type="Gene3D" id="3.40.50.720">
    <property type="entry name" value="NAD(P)-binding Rossmann-like Domain"/>
    <property type="match status" value="1"/>
</dbReference>
<evidence type="ECO:0008006" key="7">
    <source>
        <dbReference type="Google" id="ProtNLM"/>
    </source>
</evidence>
<accession>A0A6V8HEZ3</accession>
<evidence type="ECO:0000256" key="2">
    <source>
        <dbReference type="ARBA" id="ARBA00022857"/>
    </source>
</evidence>
<reference evidence="6" key="1">
    <citation type="journal article" date="2015" name="Genome Announc.">
        <title>Draft genome sequence of Talaromyces cellulolyticus strain Y-94, a source of lignocellulosic biomass-degrading enzymes.</title>
        <authorList>
            <person name="Fujii T."/>
            <person name="Koike H."/>
            <person name="Sawayama S."/>
            <person name="Yano S."/>
            <person name="Inoue H."/>
        </authorList>
    </citation>
    <scope>NUCLEOTIDE SEQUENCE [LARGE SCALE GENOMIC DNA]</scope>
    <source>
        <strain evidence="6">Y-94</strain>
    </source>
</reference>
<evidence type="ECO:0000313" key="5">
    <source>
        <dbReference type="EMBL" id="GAM39903.1"/>
    </source>
</evidence>
<dbReference type="EMBL" id="DF933830">
    <property type="protein sequence ID" value="GAM39903.1"/>
    <property type="molecule type" value="Genomic_DNA"/>
</dbReference>
<dbReference type="PANTHER" id="PTHR44196:SF1">
    <property type="entry name" value="DEHYDROGENASE_REDUCTASE SDR FAMILY MEMBER 7B"/>
    <property type="match status" value="1"/>
</dbReference>
<keyword evidence="2" id="KW-0521">NADP</keyword>
<sequence length="264" mass="28671">MPSAINKVVLIIGATSGIGEGLTRRIHAQGKKVIAAGRREDRLRLLEKELPGLCTVCLDISDIGNLPTVLSTILQDHPDLDTVIVSAGIQSYFSIKEGHLSSPSKIQSEFDINLTGPTVLSHLLIPHFLQREDDNNPSTICFIGSGLAFVPLPLMPIYCASKAGLHSLCVSLRAELDGTHVNIVEICPPYVETELDKSFRDEMIARLGGPEKAPKPMSVSQFLDNAMEGLLVGRSEIGVGFGQAAFDTWRKAFSPFLERFHVNG</sequence>
<comment type="function">
    <text evidence="4">Putative oxidoreductase.</text>
</comment>
<comment type="similarity">
    <text evidence="1">Belongs to the short-chain dehydrogenases/reductases (SDR) family.</text>
</comment>
<dbReference type="AlphaFoldDB" id="A0A6V8HEZ3"/>
<dbReference type="PROSITE" id="PS00061">
    <property type="entry name" value="ADH_SHORT"/>
    <property type="match status" value="1"/>
</dbReference>
<name>A0A6V8HEZ3_TALPI</name>
<dbReference type="PANTHER" id="PTHR44196">
    <property type="entry name" value="DEHYDROGENASE/REDUCTASE SDR FAMILY MEMBER 7B"/>
    <property type="match status" value="1"/>
</dbReference>
<dbReference type="PRINTS" id="PR00081">
    <property type="entry name" value="GDHRDH"/>
</dbReference>
<evidence type="ECO:0000256" key="3">
    <source>
        <dbReference type="ARBA" id="ARBA00023002"/>
    </source>
</evidence>
<dbReference type="Pfam" id="PF00106">
    <property type="entry name" value="adh_short"/>
    <property type="match status" value="1"/>
</dbReference>
<dbReference type="InterPro" id="IPR020904">
    <property type="entry name" value="Sc_DH/Rdtase_CS"/>
</dbReference>
<evidence type="ECO:0000256" key="4">
    <source>
        <dbReference type="ARBA" id="ARBA00037096"/>
    </source>
</evidence>
<dbReference type="GO" id="GO:0016020">
    <property type="term" value="C:membrane"/>
    <property type="evidence" value="ECO:0007669"/>
    <property type="project" value="TreeGrafter"/>
</dbReference>
<gene>
    <name evidence="5" type="ORF">TCE0_034f11827</name>
</gene>
<dbReference type="GO" id="GO:0016491">
    <property type="term" value="F:oxidoreductase activity"/>
    <property type="evidence" value="ECO:0007669"/>
    <property type="project" value="UniProtKB-KW"/>
</dbReference>
<comment type="caution">
    <text evidence="5">The sequence shown here is derived from an EMBL/GenBank/DDBJ whole genome shotgun (WGS) entry which is preliminary data.</text>
</comment>
<organism evidence="5 6">
    <name type="scientific">Talaromyces pinophilus</name>
    <name type="common">Penicillium pinophilum</name>
    <dbReference type="NCBI Taxonomy" id="128442"/>
    <lineage>
        <taxon>Eukaryota</taxon>
        <taxon>Fungi</taxon>
        <taxon>Dikarya</taxon>
        <taxon>Ascomycota</taxon>
        <taxon>Pezizomycotina</taxon>
        <taxon>Eurotiomycetes</taxon>
        <taxon>Eurotiomycetidae</taxon>
        <taxon>Eurotiales</taxon>
        <taxon>Trichocomaceae</taxon>
        <taxon>Talaromyces</taxon>
        <taxon>Talaromyces sect. Talaromyces</taxon>
    </lineage>
</organism>
<keyword evidence="3" id="KW-0560">Oxidoreductase</keyword>
<dbReference type="Proteomes" id="UP000053095">
    <property type="component" value="Unassembled WGS sequence"/>
</dbReference>
<protein>
    <recommendedName>
        <fullName evidence="7">NAD(P)-binding protein</fullName>
    </recommendedName>
</protein>
<dbReference type="InterPro" id="IPR002347">
    <property type="entry name" value="SDR_fam"/>
</dbReference>